<sequence length="562" mass="60911">MVKKILSFVGREISGLHEAAYLLAGSAFLSLLLALVRDRLLASSFGAGNLLDVYFAAFRVPDTLFVTVASLVSTSILVPLLLDRKEKGEGELKRAIDVLFSGFFGLMVIVALLAIFAMPYLMQILFPDIATGQYGRELVGLSRILLLSPLFLGISNFLASITQIRGRFLVYAISPLLYNLGIIIGIVVLYPRFGLYGLGCGVALGALLHAAIQAPFVIGDSLFPKIRFRLDWTLIRSVFSLSVPRTITLSSQQLTTLALVSFASFLGAGSISVFNLSQNLQSVPLSLIGVSYSAAAFPILARAISEKNMKLFIEKTVQACRHIIFWSVPLSVLFIVLRAQIVRTVLGAGRFDWSDTRLTAAALALFIVSATAQGLVLLFVRAFYAEGKTSKPLLMNVFSAVLTIVLAYVLIRVFNGYPTFAYFIESIMKTDGAGGSVILMLPLAFSIGALLNALLHWNALSHEFSEFTKSMMKATFQSLGASIIGGFVAYQGLRYFDNIFDLTTALGIFLQGLCAGIVGSIAITILLALMKNPELSQAIEVFKQKVWRTGGVPIGDASEPHI</sequence>
<feature type="transmembrane region" description="Helical" evidence="8">
    <location>
        <begin position="20"/>
        <end position="36"/>
    </location>
</feature>
<feature type="transmembrane region" description="Helical" evidence="8">
    <location>
        <begin position="322"/>
        <end position="341"/>
    </location>
</feature>
<feature type="transmembrane region" description="Helical" evidence="8">
    <location>
        <begin position="141"/>
        <end position="161"/>
    </location>
</feature>
<feature type="transmembrane region" description="Helical" evidence="8">
    <location>
        <begin position="168"/>
        <end position="190"/>
    </location>
</feature>
<feature type="transmembrane region" description="Helical" evidence="8">
    <location>
        <begin position="505"/>
        <end position="529"/>
    </location>
</feature>
<feature type="transmembrane region" description="Helical" evidence="8">
    <location>
        <begin position="282"/>
        <end position="301"/>
    </location>
</feature>
<organism evidence="9 10">
    <name type="scientific">Candidatus Taylorbacteria bacterium CG10_big_fil_rev_8_21_14_0_10_41_48</name>
    <dbReference type="NCBI Taxonomy" id="1975024"/>
    <lineage>
        <taxon>Bacteria</taxon>
        <taxon>Candidatus Tayloriibacteriota</taxon>
    </lineage>
</organism>
<evidence type="ECO:0000256" key="8">
    <source>
        <dbReference type="SAM" id="Phobius"/>
    </source>
</evidence>
<dbReference type="Proteomes" id="UP000228700">
    <property type="component" value="Unassembled WGS sequence"/>
</dbReference>
<dbReference type="GO" id="GO:0008360">
    <property type="term" value="P:regulation of cell shape"/>
    <property type="evidence" value="ECO:0007669"/>
    <property type="project" value="UniProtKB-KW"/>
</dbReference>
<dbReference type="AlphaFoldDB" id="A0A2M8LBB2"/>
<evidence type="ECO:0000256" key="2">
    <source>
        <dbReference type="ARBA" id="ARBA00022475"/>
    </source>
</evidence>
<evidence type="ECO:0000256" key="1">
    <source>
        <dbReference type="ARBA" id="ARBA00004651"/>
    </source>
</evidence>
<evidence type="ECO:0000256" key="5">
    <source>
        <dbReference type="ARBA" id="ARBA00022984"/>
    </source>
</evidence>
<keyword evidence="2" id="KW-1003">Cell membrane</keyword>
<keyword evidence="5" id="KW-0573">Peptidoglycan synthesis</keyword>
<proteinExistence type="predicted"/>
<keyword evidence="3 8" id="KW-0812">Transmembrane</keyword>
<feature type="transmembrane region" description="Helical" evidence="8">
    <location>
        <begin position="254"/>
        <end position="276"/>
    </location>
</feature>
<evidence type="ECO:0000313" key="9">
    <source>
        <dbReference type="EMBL" id="PJE73916.1"/>
    </source>
</evidence>
<evidence type="ECO:0008006" key="11">
    <source>
        <dbReference type="Google" id="ProtNLM"/>
    </source>
</evidence>
<dbReference type="EMBL" id="PFEQ01000014">
    <property type="protein sequence ID" value="PJE73916.1"/>
    <property type="molecule type" value="Genomic_DNA"/>
</dbReference>
<evidence type="ECO:0000256" key="7">
    <source>
        <dbReference type="ARBA" id="ARBA00023136"/>
    </source>
</evidence>
<comment type="subcellular location">
    <subcellularLocation>
        <location evidence="1">Cell membrane</location>
        <topology evidence="1">Multi-pass membrane protein</topology>
    </subcellularLocation>
</comment>
<protein>
    <recommendedName>
        <fullName evidence="11">Lipid II flippase MurJ</fullName>
    </recommendedName>
</protein>
<accession>A0A2M8LBB2</accession>
<evidence type="ECO:0000256" key="6">
    <source>
        <dbReference type="ARBA" id="ARBA00022989"/>
    </source>
</evidence>
<comment type="caution">
    <text evidence="9">The sequence shown here is derived from an EMBL/GenBank/DDBJ whole genome shotgun (WGS) entry which is preliminary data.</text>
</comment>
<name>A0A2M8LBB2_9BACT</name>
<dbReference type="InterPro" id="IPR004268">
    <property type="entry name" value="MurJ"/>
</dbReference>
<feature type="transmembrane region" description="Helical" evidence="8">
    <location>
        <begin position="393"/>
        <end position="414"/>
    </location>
</feature>
<keyword evidence="6 8" id="KW-1133">Transmembrane helix</keyword>
<feature type="transmembrane region" description="Helical" evidence="8">
    <location>
        <begin position="476"/>
        <end position="493"/>
    </location>
</feature>
<evidence type="ECO:0000313" key="10">
    <source>
        <dbReference type="Proteomes" id="UP000228700"/>
    </source>
</evidence>
<evidence type="ECO:0000256" key="4">
    <source>
        <dbReference type="ARBA" id="ARBA00022960"/>
    </source>
</evidence>
<feature type="transmembrane region" description="Helical" evidence="8">
    <location>
        <begin position="434"/>
        <end position="455"/>
    </location>
</feature>
<dbReference type="InterPro" id="IPR051050">
    <property type="entry name" value="Lipid_II_flippase_MurJ/MviN"/>
</dbReference>
<feature type="transmembrane region" description="Helical" evidence="8">
    <location>
        <begin position="196"/>
        <end position="219"/>
    </location>
</feature>
<dbReference type="PRINTS" id="PR01806">
    <property type="entry name" value="VIRFACTRMVIN"/>
</dbReference>
<keyword evidence="7 8" id="KW-0472">Membrane</keyword>
<dbReference type="GO" id="GO:0015648">
    <property type="term" value="F:lipid-linked peptidoglycan transporter activity"/>
    <property type="evidence" value="ECO:0007669"/>
    <property type="project" value="TreeGrafter"/>
</dbReference>
<evidence type="ECO:0000256" key="3">
    <source>
        <dbReference type="ARBA" id="ARBA00022692"/>
    </source>
</evidence>
<keyword evidence="4" id="KW-0133">Cell shape</keyword>
<dbReference type="PANTHER" id="PTHR47019:SF1">
    <property type="entry name" value="LIPID II FLIPPASE MURJ"/>
    <property type="match status" value="1"/>
</dbReference>
<gene>
    <name evidence="9" type="ORF">COV01_03690</name>
</gene>
<dbReference type="GO" id="GO:0034204">
    <property type="term" value="P:lipid translocation"/>
    <property type="evidence" value="ECO:0007669"/>
    <property type="project" value="TreeGrafter"/>
</dbReference>
<dbReference type="GO" id="GO:0009252">
    <property type="term" value="P:peptidoglycan biosynthetic process"/>
    <property type="evidence" value="ECO:0007669"/>
    <property type="project" value="UniProtKB-KW"/>
</dbReference>
<feature type="transmembrane region" description="Helical" evidence="8">
    <location>
        <begin position="64"/>
        <end position="83"/>
    </location>
</feature>
<feature type="transmembrane region" description="Helical" evidence="8">
    <location>
        <begin position="95"/>
        <end position="121"/>
    </location>
</feature>
<dbReference type="PANTHER" id="PTHR47019">
    <property type="entry name" value="LIPID II FLIPPASE MURJ"/>
    <property type="match status" value="1"/>
</dbReference>
<reference evidence="10" key="1">
    <citation type="submission" date="2017-09" db="EMBL/GenBank/DDBJ databases">
        <title>Depth-based differentiation of microbial function through sediment-hosted aquifers and enrichment of novel symbionts in the deep terrestrial subsurface.</title>
        <authorList>
            <person name="Probst A.J."/>
            <person name="Ladd B."/>
            <person name="Jarett J.K."/>
            <person name="Geller-Mcgrath D.E."/>
            <person name="Sieber C.M.K."/>
            <person name="Emerson J.B."/>
            <person name="Anantharaman K."/>
            <person name="Thomas B.C."/>
            <person name="Malmstrom R."/>
            <person name="Stieglmeier M."/>
            <person name="Klingl A."/>
            <person name="Woyke T."/>
            <person name="Ryan C.M."/>
            <person name="Banfield J.F."/>
        </authorList>
    </citation>
    <scope>NUCLEOTIDE SEQUENCE [LARGE SCALE GENOMIC DNA]</scope>
</reference>
<feature type="transmembrane region" description="Helical" evidence="8">
    <location>
        <begin position="361"/>
        <end position="384"/>
    </location>
</feature>
<dbReference type="GO" id="GO:0005886">
    <property type="term" value="C:plasma membrane"/>
    <property type="evidence" value="ECO:0007669"/>
    <property type="project" value="UniProtKB-SubCell"/>
</dbReference>
<dbReference type="Pfam" id="PF03023">
    <property type="entry name" value="MurJ"/>
    <property type="match status" value="1"/>
</dbReference>